<dbReference type="SUPFAM" id="SSF51735">
    <property type="entry name" value="NAD(P)-binding Rossmann-fold domains"/>
    <property type="match status" value="1"/>
</dbReference>
<dbReference type="InterPro" id="IPR002347">
    <property type="entry name" value="SDR_fam"/>
</dbReference>
<keyword evidence="2 3" id="KW-0560">Oxidoreductase</keyword>
<dbReference type="EC" id="1.-.-.-" evidence="3"/>
<evidence type="ECO:0000256" key="2">
    <source>
        <dbReference type="ARBA" id="ARBA00023002"/>
    </source>
</evidence>
<evidence type="ECO:0000313" key="3">
    <source>
        <dbReference type="EMBL" id="OIQ63747.1"/>
    </source>
</evidence>
<dbReference type="AlphaFoldDB" id="A0A1J5PET0"/>
<dbReference type="GO" id="GO:0016491">
    <property type="term" value="F:oxidoreductase activity"/>
    <property type="evidence" value="ECO:0007669"/>
    <property type="project" value="UniProtKB-KW"/>
</dbReference>
<dbReference type="GO" id="GO:0016020">
    <property type="term" value="C:membrane"/>
    <property type="evidence" value="ECO:0007669"/>
    <property type="project" value="TreeGrafter"/>
</dbReference>
<comment type="caution">
    <text evidence="3">The sequence shown here is derived from an EMBL/GenBank/DDBJ whole genome shotgun (WGS) entry which is preliminary data.</text>
</comment>
<proteinExistence type="inferred from homology"/>
<dbReference type="PANTHER" id="PTHR44196:SF1">
    <property type="entry name" value="DEHYDROGENASE_REDUCTASE SDR FAMILY MEMBER 7B"/>
    <property type="match status" value="1"/>
</dbReference>
<name>A0A1J5PET0_9ZZZZ</name>
<dbReference type="InterPro" id="IPR036291">
    <property type="entry name" value="NAD(P)-bd_dom_sf"/>
</dbReference>
<organism evidence="3">
    <name type="scientific">mine drainage metagenome</name>
    <dbReference type="NCBI Taxonomy" id="410659"/>
    <lineage>
        <taxon>unclassified sequences</taxon>
        <taxon>metagenomes</taxon>
        <taxon>ecological metagenomes</taxon>
    </lineage>
</organism>
<dbReference type="NCBIfam" id="NF005489">
    <property type="entry name" value="PRK07102.1"/>
    <property type="match status" value="1"/>
</dbReference>
<evidence type="ECO:0000256" key="1">
    <source>
        <dbReference type="ARBA" id="ARBA00006484"/>
    </source>
</evidence>
<protein>
    <submittedName>
        <fullName evidence="3">Putative oxidoreductase</fullName>
        <ecNumber evidence="3">1.-.-.-</ecNumber>
    </submittedName>
</protein>
<reference evidence="3" key="1">
    <citation type="submission" date="2016-10" db="EMBL/GenBank/DDBJ databases">
        <title>Sequence of Gallionella enrichment culture.</title>
        <authorList>
            <person name="Poehlein A."/>
            <person name="Muehling M."/>
            <person name="Daniel R."/>
        </authorList>
    </citation>
    <scope>NUCLEOTIDE SEQUENCE</scope>
</reference>
<dbReference type="Gene3D" id="3.40.50.720">
    <property type="entry name" value="NAD(P)-binding Rossmann-like Domain"/>
    <property type="match status" value="1"/>
</dbReference>
<gene>
    <name evidence="3" type="ORF">GALL_547110</name>
</gene>
<dbReference type="PRINTS" id="PR00081">
    <property type="entry name" value="GDHRDH"/>
</dbReference>
<dbReference type="Pfam" id="PF00106">
    <property type="entry name" value="adh_short"/>
    <property type="match status" value="1"/>
</dbReference>
<comment type="similarity">
    <text evidence="1">Belongs to the short-chain dehydrogenases/reductases (SDR) family.</text>
</comment>
<dbReference type="EMBL" id="MLJW01008730">
    <property type="protein sequence ID" value="OIQ63747.1"/>
    <property type="molecule type" value="Genomic_DNA"/>
</dbReference>
<dbReference type="PANTHER" id="PTHR44196">
    <property type="entry name" value="DEHYDROGENASE/REDUCTASE SDR FAMILY MEMBER 7B"/>
    <property type="match status" value="1"/>
</dbReference>
<sequence>MAVSLHEFDALDVAGHEGFVDGLDVLPQIVVCAVGVLGHQAEDQRDVEAAAQVMRANFEGPASVLAVLANRFEARGSGTLVGISSVAGDRGRATNYIYGAAKAGFTAYLSGLRNRLAKKGVHVVTVLPGFVATRMTDGLDLPPKLTAEPAEVGEAIALAVEKKRNVIYVKPIWWLVMAVIRNIPEAVFKGLKL</sequence>
<accession>A0A1J5PET0</accession>